<reference evidence="2" key="2">
    <citation type="submission" date="2016-05" db="EMBL/GenBank/DDBJ databases">
        <title>Comparative analysis highlights variable genome content of wheat rusts and divergence of the mating loci.</title>
        <authorList>
            <person name="Cuomo C.A."/>
            <person name="Bakkeren G."/>
            <person name="Szabo L."/>
            <person name="Khalil H."/>
            <person name="Joly D."/>
            <person name="Goldberg J."/>
            <person name="Young S."/>
            <person name="Zeng Q."/>
            <person name="Fellers J."/>
        </authorList>
    </citation>
    <scope>NUCLEOTIDE SEQUENCE [LARGE SCALE GENOMIC DNA]</scope>
    <source>
        <strain evidence="2">1-1 BBBD Race 1</strain>
    </source>
</reference>
<reference evidence="3 4" key="3">
    <citation type="journal article" date="2017" name="G3 (Bethesda)">
        <title>Comparative analysis highlights variable genome content of wheat rusts and divergence of the mating loci.</title>
        <authorList>
            <person name="Cuomo C.A."/>
            <person name="Bakkeren G."/>
            <person name="Khalil H.B."/>
            <person name="Panwar V."/>
            <person name="Joly D."/>
            <person name="Linning R."/>
            <person name="Sakthikumar S."/>
            <person name="Song X."/>
            <person name="Adiconis X."/>
            <person name="Fan L."/>
            <person name="Goldberg J.M."/>
            <person name="Levin J.Z."/>
            <person name="Young S."/>
            <person name="Zeng Q."/>
            <person name="Anikster Y."/>
            <person name="Bruce M."/>
            <person name="Wang M."/>
            <person name="Yin C."/>
            <person name="McCallum B."/>
            <person name="Szabo L.J."/>
            <person name="Hulbert S."/>
            <person name="Chen X."/>
            <person name="Fellers J.P."/>
        </authorList>
    </citation>
    <scope>NUCLEOTIDE SEQUENCE</scope>
    <source>
        <strain evidence="4">Isolate 1-1 / race 1 (BBBD)</strain>
        <strain evidence="3">isolate 1-1 / race 1 (BBBD)</strain>
    </source>
</reference>
<evidence type="ECO:0000256" key="1">
    <source>
        <dbReference type="SAM" id="MobiDB-lite"/>
    </source>
</evidence>
<sequence length="539" mass="58302">MPRRHGMSEILLPPMTGECSMVSARIDNRARDPIDPLPTVAIGRWIVVCLMIPRAGKAPRLTPSLTHVDLKFEFELVGEIAIPGLSTDGESWGLSDAGLIVGRAAISLAGPDQNPAFRGATEIREKHPLLHPDAAAAGEMVHQPTSRTEAAQAALGPSERRSSRLLSANADPSVHIHRRSPEKPSKPSGIRGQKLYSPGMKPSSIEGASSNLPDPKITAKATPFGFGSKVTGGGKAQPQTPKNAAELEAWLTDKVPRVIRIDKIYDFTSPTNTTIKGWVNQILAASDDWCSKEKNLPGNVPVSAQVSPLNPIKIQGQKTLVGFTCFNEPSVHKPLKLIQLIHQLSSLECPHYLAQSIRCRQMIAGGGMHQVEANTGITISNNLFSGKTKWSQRCNNRHYWTILISGADDEVTMARKLSSSSRTYIHLNQIIQEENVNRGRAPKTGGTGNPKVSLHYYNNVHTNILGETFEIGSGSNVLAEGNIFDNVKIQNPSDIKTQDAGHSQVLDNLKRFPVVAQANILPASSIQREVSGQCGAGHI</sequence>
<dbReference type="STRING" id="630390.A0A0C4EZE5"/>
<dbReference type="InterPro" id="IPR012334">
    <property type="entry name" value="Pectin_lyas_fold"/>
</dbReference>
<reference evidence="2" key="1">
    <citation type="submission" date="2009-11" db="EMBL/GenBank/DDBJ databases">
        <authorList>
            <consortium name="The Broad Institute Genome Sequencing Platform"/>
            <person name="Ward D."/>
            <person name="Feldgarden M."/>
            <person name="Earl A."/>
            <person name="Young S.K."/>
            <person name="Zeng Q."/>
            <person name="Koehrsen M."/>
            <person name="Alvarado L."/>
            <person name="Berlin A."/>
            <person name="Bochicchio J."/>
            <person name="Borenstein D."/>
            <person name="Chapman S.B."/>
            <person name="Chen Z."/>
            <person name="Engels R."/>
            <person name="Freedman E."/>
            <person name="Gellesch M."/>
            <person name="Goldberg J."/>
            <person name="Griggs A."/>
            <person name="Gujja S."/>
            <person name="Heilman E."/>
            <person name="Heiman D."/>
            <person name="Hepburn T."/>
            <person name="Howarth C."/>
            <person name="Jen D."/>
            <person name="Larson L."/>
            <person name="Lewis B."/>
            <person name="Mehta T."/>
            <person name="Park D."/>
            <person name="Pearson M."/>
            <person name="Roberts A."/>
            <person name="Saif S."/>
            <person name="Shea T."/>
            <person name="Shenoy N."/>
            <person name="Sisk P."/>
            <person name="Stolte C."/>
            <person name="Sykes S."/>
            <person name="Thomson T."/>
            <person name="Walk T."/>
            <person name="White J."/>
            <person name="Yandava C."/>
            <person name="Izard J."/>
            <person name="Baranova O.V."/>
            <person name="Blanton J.M."/>
            <person name="Tanner A.C."/>
            <person name="Dewhirst F.E."/>
            <person name="Haas B."/>
            <person name="Nusbaum C."/>
            <person name="Birren B."/>
        </authorList>
    </citation>
    <scope>NUCLEOTIDE SEQUENCE [LARGE SCALE GENOMIC DNA]</scope>
    <source>
        <strain evidence="2">1-1 BBBD Race 1</strain>
    </source>
</reference>
<protein>
    <recommendedName>
        <fullName evidence="5">Pectate lyase domain-containing protein</fullName>
    </recommendedName>
</protein>
<dbReference type="EnsemblFungi" id="PTTG_06204-t43_1">
    <property type="protein sequence ID" value="PTTG_06204-t43_1-p1"/>
    <property type="gene ID" value="PTTG_06204"/>
</dbReference>
<proteinExistence type="predicted"/>
<dbReference type="AlphaFoldDB" id="A0A0C4EZE5"/>
<feature type="region of interest" description="Disordered" evidence="1">
    <location>
        <begin position="139"/>
        <end position="210"/>
    </location>
</feature>
<gene>
    <name evidence="2" type="ORF">PTTG_06204</name>
</gene>
<evidence type="ECO:0008006" key="5">
    <source>
        <dbReference type="Google" id="ProtNLM"/>
    </source>
</evidence>
<dbReference type="VEuPathDB" id="FungiDB:PTTG_06204"/>
<evidence type="ECO:0000313" key="2">
    <source>
        <dbReference type="EMBL" id="OAV90146.1"/>
    </source>
</evidence>
<name>A0A0C4EZE5_PUCT1</name>
<dbReference type="Gene3D" id="2.160.20.10">
    <property type="entry name" value="Single-stranded right-handed beta-helix, Pectin lyase-like"/>
    <property type="match status" value="2"/>
</dbReference>
<evidence type="ECO:0000313" key="4">
    <source>
        <dbReference type="Proteomes" id="UP000005240"/>
    </source>
</evidence>
<accession>A0A0C4EZE5</accession>
<evidence type="ECO:0000313" key="3">
    <source>
        <dbReference type="EnsemblFungi" id="PTTG_06204-t43_1-p1"/>
    </source>
</evidence>
<dbReference type="EMBL" id="ADAS02000108">
    <property type="protein sequence ID" value="OAV90146.1"/>
    <property type="molecule type" value="Genomic_DNA"/>
</dbReference>
<reference evidence="3" key="4">
    <citation type="submission" date="2025-05" db="UniProtKB">
        <authorList>
            <consortium name="EnsemblFungi"/>
        </authorList>
    </citation>
    <scope>IDENTIFICATION</scope>
    <source>
        <strain evidence="3">isolate 1-1 / race 1 (BBBD)</strain>
    </source>
</reference>
<dbReference type="InterPro" id="IPR011050">
    <property type="entry name" value="Pectin_lyase_fold/virulence"/>
</dbReference>
<dbReference type="Proteomes" id="UP000005240">
    <property type="component" value="Unassembled WGS sequence"/>
</dbReference>
<dbReference type="SUPFAM" id="SSF51126">
    <property type="entry name" value="Pectin lyase-like"/>
    <property type="match status" value="1"/>
</dbReference>
<keyword evidence="4" id="KW-1185">Reference proteome</keyword>
<organism evidence="2">
    <name type="scientific">Puccinia triticina (isolate 1-1 / race 1 (BBBD))</name>
    <name type="common">Brown leaf rust fungus</name>
    <dbReference type="NCBI Taxonomy" id="630390"/>
    <lineage>
        <taxon>Eukaryota</taxon>
        <taxon>Fungi</taxon>
        <taxon>Dikarya</taxon>
        <taxon>Basidiomycota</taxon>
        <taxon>Pucciniomycotina</taxon>
        <taxon>Pucciniomycetes</taxon>
        <taxon>Pucciniales</taxon>
        <taxon>Pucciniaceae</taxon>
        <taxon>Puccinia</taxon>
    </lineage>
</organism>
<dbReference type="OrthoDB" id="1637350at2759"/>